<dbReference type="EMBL" id="WKJD01000016">
    <property type="protein sequence ID" value="MRX44462.1"/>
    <property type="molecule type" value="Genomic_DNA"/>
</dbReference>
<gene>
    <name evidence="3" type="ORF">GJR97_12090</name>
</gene>
<name>A0A6L5R3E2_9MICO</name>
<reference evidence="3 4" key="1">
    <citation type="submission" date="2019-11" db="EMBL/GenBank/DDBJ databases">
        <title>Agromyces kandeliae sp. nov., isolated from mangrove soil.</title>
        <authorList>
            <person name="Wang R."/>
        </authorList>
    </citation>
    <scope>NUCLEOTIDE SEQUENCE [LARGE SCALE GENOMIC DNA]</scope>
    <source>
        <strain evidence="3 4">Q22</strain>
    </source>
</reference>
<evidence type="ECO:0000313" key="4">
    <source>
        <dbReference type="Proteomes" id="UP000476511"/>
    </source>
</evidence>
<evidence type="ECO:0000256" key="1">
    <source>
        <dbReference type="SAM" id="MobiDB-lite"/>
    </source>
</evidence>
<dbReference type="CDD" id="cd12108">
    <property type="entry name" value="Hr-like"/>
    <property type="match status" value="1"/>
</dbReference>
<dbReference type="Pfam" id="PF01814">
    <property type="entry name" value="Hemerythrin"/>
    <property type="match status" value="1"/>
</dbReference>
<dbReference type="AlphaFoldDB" id="A0A6L5R3E2"/>
<dbReference type="Proteomes" id="UP000476511">
    <property type="component" value="Unassembled WGS sequence"/>
</dbReference>
<dbReference type="RefSeq" id="WP_154346716.1">
    <property type="nucleotide sequence ID" value="NZ_WKJD01000016.1"/>
</dbReference>
<evidence type="ECO:0000259" key="2">
    <source>
        <dbReference type="Pfam" id="PF01814"/>
    </source>
</evidence>
<sequence length="239" mass="25652">MAATALPPSGDPPEPGATAARSCDARGMIEIHRMFRAEFAEGPELVRRVAEADGAHADVVGDHLALISGSLHAHHEFEDEHLWDALDERAPACAGHVERMKEQHAEMLVHLRELDAALPAWRASGRATDAAAVLAALDGVNGALAVHLPDEEANIVPVMETVLTQKEVDAAGVHGRRATPKGKTWQQLGAILAAQPDGGDEWLHEHMPAPARLAWRFIGRRDYAANRAALTGDTPARPH</sequence>
<evidence type="ECO:0000313" key="3">
    <source>
        <dbReference type="EMBL" id="MRX44462.1"/>
    </source>
</evidence>
<accession>A0A6L5R3E2</accession>
<protein>
    <submittedName>
        <fullName evidence="3">Hemerythrin domain-containing protein</fullName>
    </submittedName>
</protein>
<organism evidence="3 4">
    <name type="scientific">Agromyces kandeliae</name>
    <dbReference type="NCBI Taxonomy" id="2666141"/>
    <lineage>
        <taxon>Bacteria</taxon>
        <taxon>Bacillati</taxon>
        <taxon>Actinomycetota</taxon>
        <taxon>Actinomycetes</taxon>
        <taxon>Micrococcales</taxon>
        <taxon>Microbacteriaceae</taxon>
        <taxon>Agromyces</taxon>
    </lineage>
</organism>
<dbReference type="InterPro" id="IPR012312">
    <property type="entry name" value="Hemerythrin-like"/>
</dbReference>
<keyword evidence="4" id="KW-1185">Reference proteome</keyword>
<comment type="caution">
    <text evidence="3">The sequence shown here is derived from an EMBL/GenBank/DDBJ whole genome shotgun (WGS) entry which is preliminary data.</text>
</comment>
<dbReference type="Gene3D" id="1.20.120.520">
    <property type="entry name" value="nmb1532 protein domain like"/>
    <property type="match status" value="1"/>
</dbReference>
<feature type="domain" description="Hemerythrin-like" evidence="2">
    <location>
        <begin position="29"/>
        <end position="157"/>
    </location>
</feature>
<feature type="region of interest" description="Disordered" evidence="1">
    <location>
        <begin position="1"/>
        <end position="20"/>
    </location>
</feature>
<proteinExistence type="predicted"/>